<gene>
    <name evidence="2" type="ORF">ACHE_60705S</name>
</gene>
<organism evidence="2 3">
    <name type="scientific">Aspergillus chevalieri</name>
    <name type="common">Eurotium chevalieri</name>
    <dbReference type="NCBI Taxonomy" id="182096"/>
    <lineage>
        <taxon>Eukaryota</taxon>
        <taxon>Fungi</taxon>
        <taxon>Dikarya</taxon>
        <taxon>Ascomycota</taxon>
        <taxon>Pezizomycotina</taxon>
        <taxon>Eurotiomycetes</taxon>
        <taxon>Eurotiomycetidae</taxon>
        <taxon>Eurotiales</taxon>
        <taxon>Aspergillaceae</taxon>
        <taxon>Aspergillus</taxon>
        <taxon>Aspergillus subgen. Aspergillus</taxon>
    </lineage>
</organism>
<feature type="region of interest" description="Disordered" evidence="1">
    <location>
        <begin position="485"/>
        <end position="522"/>
    </location>
</feature>
<feature type="region of interest" description="Disordered" evidence="1">
    <location>
        <begin position="570"/>
        <end position="593"/>
    </location>
</feature>
<evidence type="ECO:0000313" key="2">
    <source>
        <dbReference type="EMBL" id="BCR90819.1"/>
    </source>
</evidence>
<proteinExistence type="predicted"/>
<name>A0A7R7VVB8_ASPCH</name>
<evidence type="ECO:0000256" key="1">
    <source>
        <dbReference type="SAM" id="MobiDB-lite"/>
    </source>
</evidence>
<dbReference type="InterPro" id="IPR024312">
    <property type="entry name" value="TACC_fungi"/>
</dbReference>
<dbReference type="RefSeq" id="XP_043139341.1">
    <property type="nucleotide sequence ID" value="XM_043281909.1"/>
</dbReference>
<protein>
    <submittedName>
        <fullName evidence="2">Uncharacterized protein</fullName>
    </submittedName>
</protein>
<dbReference type="Pfam" id="PF12709">
    <property type="entry name" value="Fungal_TACC"/>
    <property type="match status" value="1"/>
</dbReference>
<feature type="region of interest" description="Disordered" evidence="1">
    <location>
        <begin position="1"/>
        <end position="215"/>
    </location>
</feature>
<sequence>MSVPLSPLTSSRQNSRLNWPKSPKFAKGQGSIDEMLDADEYPENIYSSPFKIDPQAQESQTEDDDGQSMAEVPSSPFQYDGRDDTVDFNMLRQQQRQTSLAPSEHSATPRKRSYEYAPDDQDGRDDMDFGGRYKRGNRRDESEIDIHADEDVSFLNGQKATDYAGQQEAGSNSMMEEKHNEGMSTVLQGDGASDEKENNGDADDDAMTDDEFHDSIDDTHLSTFSAVPNADMTSFANLRRESPTRAMRNYNPALEPGTPSQAQMSNRRSTLIDLDTPAASPSPRRREHRDYGNPSGTPKILDLIDQPGLSPRPQYSVQNVRYSPERRSPLRMARESMRSPGKASLLDFDLPPPPTPRSIPTVSPRELESLKSNFMSEISSLKATLSGREAEVSSLKQAVADAERRVGEAMEQVRNEAARKDELEIEQAEWQRRGEEMESVLREVKADIVEGEHEKARLVKKVDEVEKSKEQLEGRMVELESQLEAARKAAEAKPPSSLDFPTGASTASSNTKTGEETAREVQEAVEKVARELHTLYKGKHETKVAALKKSYESRWEKRVREAENKLKGVQEENQRVKEEYEKTAATETTTNREEIANLVARANEEHEAEKRVLEAQIKGLQQEMAALREDRKRLQGDLEMERAEKGELVAAVDEWLAIQQPGQQPSEPAELAEPAEPVEHTEGTTSPYDAASLEPTRRPSAEPVMEDFQRRVSESHSTSASSSTSGLRPPSATGSSGGVEREKRKAIPKIGVKTPRGNSGGKSGIAVFTPGRSGIMGSIERMGRGI</sequence>
<dbReference type="AlphaFoldDB" id="A0A7R7VVB8"/>
<feature type="compositionally biased region" description="Polar residues" evidence="1">
    <location>
        <begin position="7"/>
        <end position="17"/>
    </location>
</feature>
<feature type="compositionally biased region" description="Polar residues" evidence="1">
    <location>
        <begin position="503"/>
        <end position="512"/>
    </location>
</feature>
<evidence type="ECO:0000313" key="3">
    <source>
        <dbReference type="Proteomes" id="UP000637239"/>
    </source>
</evidence>
<feature type="compositionally biased region" description="Low complexity" evidence="1">
    <location>
        <begin position="715"/>
        <end position="725"/>
    </location>
</feature>
<dbReference type="EMBL" id="AP024421">
    <property type="protein sequence ID" value="BCR90819.1"/>
    <property type="molecule type" value="Genomic_DNA"/>
</dbReference>
<reference evidence="2" key="2">
    <citation type="submission" date="2021-02" db="EMBL/GenBank/DDBJ databases">
        <title>Aspergillus chevalieri M1 genome sequence.</title>
        <authorList>
            <person name="Kadooka C."/>
            <person name="Mori K."/>
            <person name="Futagami T."/>
        </authorList>
    </citation>
    <scope>NUCLEOTIDE SEQUENCE</scope>
    <source>
        <strain evidence="2">M1</strain>
    </source>
</reference>
<dbReference type="KEGG" id="ache:ACHE_60705S"/>
<dbReference type="PANTHER" id="PTHR23159">
    <property type="entry name" value="CENTROSOMAL PROTEIN 2"/>
    <property type="match status" value="1"/>
</dbReference>
<feature type="compositionally biased region" description="Acidic residues" evidence="1">
    <location>
        <begin position="200"/>
        <end position="212"/>
    </location>
</feature>
<keyword evidence="3" id="KW-1185">Reference proteome</keyword>
<feature type="compositionally biased region" description="Polar residues" evidence="1">
    <location>
        <begin position="91"/>
        <end position="101"/>
    </location>
</feature>
<dbReference type="PANTHER" id="PTHR23159:SF31">
    <property type="entry name" value="CENTROSOME-ASSOCIATED PROTEIN CEP250 ISOFORM X1"/>
    <property type="match status" value="1"/>
</dbReference>
<feature type="compositionally biased region" description="Basic and acidic residues" evidence="1">
    <location>
        <begin position="513"/>
        <end position="522"/>
    </location>
</feature>
<feature type="region of interest" description="Disordered" evidence="1">
    <location>
        <begin position="656"/>
        <end position="786"/>
    </location>
</feature>
<accession>A0A7R7VVB8</accession>
<feature type="compositionally biased region" description="Basic and acidic residues" evidence="1">
    <location>
        <begin position="138"/>
        <end position="150"/>
    </location>
</feature>
<feature type="compositionally biased region" description="Basic and acidic residues" evidence="1">
    <location>
        <begin position="323"/>
        <end position="337"/>
    </location>
</feature>
<dbReference type="Proteomes" id="UP000637239">
    <property type="component" value="Chromosome 6"/>
</dbReference>
<dbReference type="GeneID" id="66985177"/>
<reference evidence="2" key="1">
    <citation type="submission" date="2021-01" db="EMBL/GenBank/DDBJ databases">
        <authorList>
            <consortium name="Aspergillus chevalieri M1 genome sequencing consortium"/>
            <person name="Kazuki M."/>
            <person name="Futagami T."/>
        </authorList>
    </citation>
    <scope>NUCLEOTIDE SEQUENCE</scope>
    <source>
        <strain evidence="2">M1</strain>
    </source>
</reference>
<feature type="region of interest" description="Disordered" evidence="1">
    <location>
        <begin position="274"/>
        <end position="362"/>
    </location>
</feature>